<evidence type="ECO:0000259" key="2">
    <source>
        <dbReference type="Pfam" id="PF01051"/>
    </source>
</evidence>
<evidence type="ECO:0000313" key="4">
    <source>
        <dbReference type="EMBL" id="MEO1783431.1"/>
    </source>
</evidence>
<dbReference type="InterPro" id="IPR000525">
    <property type="entry name" value="Initiator_Rep_WH1"/>
</dbReference>
<keyword evidence="5" id="KW-1185">Reference proteome</keyword>
<sequence>MGVKNKKAEVALHELLSRQDYLVVQGNDLAKAFGGLKSFEQRILDYCFSFVTKESKPNDVYEVSALDIIKHFGLNTSGDSYKRVAEAFKKLNENTALYLPIIEDGEKGILMTQLFSSIKFLESGRVKFKFSEDAAPLVFDLKSHFYSFKLGELSRITGKYALILLKLWESNRRGKEKHTTITGSLEEWESWFLGKEKRIPAGQFFQKIITRAISELDEKLAADFFVTTLKRGRKVVGYEITITDTAILDLKK</sequence>
<dbReference type="Gene3D" id="1.10.10.10">
    <property type="entry name" value="Winged helix-like DNA-binding domain superfamily/Winged helix DNA-binding domain"/>
    <property type="match status" value="2"/>
</dbReference>
<organism evidence="4 5">
    <name type="scientific">Enterococcus diestrammenae</name>
    <dbReference type="NCBI Taxonomy" id="1155073"/>
    <lineage>
        <taxon>Bacteria</taxon>
        <taxon>Bacillati</taxon>
        <taxon>Bacillota</taxon>
        <taxon>Bacilli</taxon>
        <taxon>Lactobacillales</taxon>
        <taxon>Enterococcaceae</taxon>
        <taxon>Enterococcus</taxon>
    </lineage>
</organism>
<gene>
    <name evidence="3" type="ORF">BAU18_003041</name>
    <name evidence="4" type="ORF">BAU18_003051</name>
</gene>
<comment type="similarity">
    <text evidence="1">Belongs to the initiator RepB protein family.</text>
</comment>
<evidence type="ECO:0000313" key="3">
    <source>
        <dbReference type="EMBL" id="MEO1783421.1"/>
    </source>
</evidence>
<reference evidence="4" key="2">
    <citation type="submission" date="2016-06" db="EMBL/GenBank/DDBJ databases">
        <authorList>
            <person name="Van Tyne D."/>
        </authorList>
    </citation>
    <scope>NUCLEOTIDE SEQUENCE</scope>
    <source>
        <strain evidence="4">JM9A</strain>
    </source>
</reference>
<protein>
    <recommendedName>
        <fullName evidence="2">Initiator Rep protein WH1 domain-containing protein</fullName>
    </recommendedName>
</protein>
<reference evidence="4 5" key="3">
    <citation type="submission" date="2024-02" db="EMBL/GenBank/DDBJ databases">
        <title>The Genome Sequence of Enterococcus diestrammenae JM9A.</title>
        <authorList>
            <person name="Earl A."/>
            <person name="Manson A."/>
            <person name="Gilmore M."/>
            <person name="Sanders J."/>
            <person name="Shea T."/>
            <person name="Howe W."/>
            <person name="Livny J."/>
            <person name="Cuomo C."/>
            <person name="Neafsey D."/>
            <person name="Birren B."/>
        </authorList>
    </citation>
    <scope>NUCLEOTIDE SEQUENCE [LARGE SCALE GENOMIC DNA]</scope>
    <source>
        <strain evidence="4 5">JM9A</strain>
    </source>
</reference>
<evidence type="ECO:0000313" key="5">
    <source>
        <dbReference type="Proteomes" id="UP001429357"/>
    </source>
</evidence>
<feature type="domain" description="Initiator Rep protein WH1" evidence="2">
    <location>
        <begin position="23"/>
        <end position="168"/>
    </location>
</feature>
<comment type="caution">
    <text evidence="4">The sequence shown here is derived from an EMBL/GenBank/DDBJ whole genome shotgun (WGS) entry which is preliminary data.</text>
</comment>
<reference evidence="5" key="1">
    <citation type="submission" date="2016-06" db="EMBL/GenBank/DDBJ databases">
        <title>Four novel species of enterococci isolated from chicken manure.</title>
        <authorList>
            <person name="Van Tyne D."/>
        </authorList>
    </citation>
    <scope>NUCLEOTIDE SEQUENCE [LARGE SCALE GENOMIC DNA]</scope>
    <source>
        <strain evidence="5">JM9A</strain>
    </source>
</reference>
<proteinExistence type="inferred from homology"/>
<dbReference type="Pfam" id="PF21205">
    <property type="entry name" value="Rep3_C"/>
    <property type="match status" value="1"/>
</dbReference>
<evidence type="ECO:0000256" key="1">
    <source>
        <dbReference type="ARBA" id="ARBA00038283"/>
    </source>
</evidence>
<dbReference type="SUPFAM" id="SSF46785">
    <property type="entry name" value="Winged helix' DNA-binding domain"/>
    <property type="match status" value="2"/>
</dbReference>
<name>A0ABV0F8J7_9ENTE</name>
<dbReference type="EMBL" id="MAEI02000003">
    <property type="protein sequence ID" value="MEO1783431.1"/>
    <property type="molecule type" value="Genomic_DNA"/>
</dbReference>
<dbReference type="EMBL" id="MAEI02000003">
    <property type="protein sequence ID" value="MEO1783421.1"/>
    <property type="molecule type" value="Genomic_DNA"/>
</dbReference>
<dbReference type="InterPro" id="IPR036390">
    <property type="entry name" value="WH_DNA-bd_sf"/>
</dbReference>
<dbReference type="RefSeq" id="WP_347301094.1">
    <property type="nucleotide sequence ID" value="NZ_MAEI02000003.1"/>
</dbReference>
<dbReference type="InterPro" id="IPR036388">
    <property type="entry name" value="WH-like_DNA-bd_sf"/>
</dbReference>
<dbReference type="Pfam" id="PF01051">
    <property type="entry name" value="Rep3_N"/>
    <property type="match status" value="1"/>
</dbReference>
<accession>A0ABV0F8J7</accession>
<dbReference type="Proteomes" id="UP001429357">
    <property type="component" value="Unassembled WGS sequence"/>
</dbReference>